<accession>A0A2M9HF23</accession>
<keyword evidence="6" id="KW-1133">Transmembrane helix</keyword>
<gene>
    <name evidence="11" type="ORF">CSQ87_05220</name>
</gene>
<reference evidence="11 12" key="1">
    <citation type="submission" date="2017-10" db="EMBL/GenBank/DDBJ databases">
        <title>Draft genome sequences of strains TRE 1, TRE 9, TRE H and TRI 7, isolated from tamarins, belonging to four potential novel Bifidobacterium species.</title>
        <authorList>
            <person name="Mattarelli P."/>
            <person name="Modesto M."/>
            <person name="Puglisi E."/>
            <person name="Morelli L."/>
            <person name="Spezio C."/>
            <person name="Bonetti A."/>
            <person name="Sandri C."/>
        </authorList>
    </citation>
    <scope>NUCLEOTIDE SEQUENCE [LARGE SCALE GENOMIC DNA]</scope>
    <source>
        <strain evidence="12">TRI7</strain>
    </source>
</reference>
<evidence type="ECO:0000259" key="10">
    <source>
        <dbReference type="Pfam" id="PF17802"/>
    </source>
</evidence>
<dbReference type="NCBIfam" id="TIGR01167">
    <property type="entry name" value="LPXTG_anchor"/>
    <property type="match status" value="1"/>
</dbReference>
<dbReference type="Gene3D" id="2.60.40.10">
    <property type="entry name" value="Immunoglobulins"/>
    <property type="match status" value="1"/>
</dbReference>
<dbReference type="Pfam" id="PF17802">
    <property type="entry name" value="SpaA"/>
    <property type="match status" value="1"/>
</dbReference>
<name>A0A2M9HF23_9BIFI</name>
<evidence type="ECO:0000256" key="7">
    <source>
        <dbReference type="SAM" id="SignalP"/>
    </source>
</evidence>
<dbReference type="NCBIfam" id="TIGR04226">
    <property type="entry name" value="RrgB_K2N_iso_D2"/>
    <property type="match status" value="1"/>
</dbReference>
<dbReference type="NCBIfam" id="NF033902">
    <property type="entry name" value="iso_D2_wall_anc"/>
    <property type="match status" value="1"/>
</dbReference>
<keyword evidence="3 7" id="KW-0732">Signal</keyword>
<dbReference type="Gene3D" id="2.60.40.740">
    <property type="match status" value="1"/>
</dbReference>
<dbReference type="AlphaFoldDB" id="A0A2M9HF23"/>
<protein>
    <submittedName>
        <fullName evidence="11">Cell surface protein</fullName>
    </submittedName>
</protein>
<dbReference type="EMBL" id="PEBK01000004">
    <property type="protein sequence ID" value="PJM75410.1"/>
    <property type="molecule type" value="Genomic_DNA"/>
</dbReference>
<dbReference type="InterPro" id="IPR048052">
    <property type="entry name" value="FM1-like"/>
</dbReference>
<dbReference type="RefSeq" id="WP_100512828.1">
    <property type="nucleotide sequence ID" value="NZ_PEBK01000004.1"/>
</dbReference>
<feature type="transmembrane region" description="Helical" evidence="6">
    <location>
        <begin position="525"/>
        <end position="548"/>
    </location>
</feature>
<keyword evidence="6" id="KW-0472">Membrane</keyword>
<dbReference type="InterPro" id="IPR041033">
    <property type="entry name" value="SpaA_PFL_dom_1"/>
</dbReference>
<dbReference type="Proteomes" id="UP000231451">
    <property type="component" value="Unassembled WGS sequence"/>
</dbReference>
<dbReference type="InterPro" id="IPR032334">
    <property type="entry name" value="GramPos_pilinBB"/>
</dbReference>
<evidence type="ECO:0000256" key="4">
    <source>
        <dbReference type="ARBA" id="ARBA00023088"/>
    </source>
</evidence>
<evidence type="ECO:0000259" key="8">
    <source>
        <dbReference type="Pfam" id="PF00746"/>
    </source>
</evidence>
<feature type="chain" id="PRO_5014844851" evidence="7">
    <location>
        <begin position="32"/>
        <end position="553"/>
    </location>
</feature>
<dbReference type="InterPro" id="IPR013783">
    <property type="entry name" value="Ig-like_fold"/>
</dbReference>
<keyword evidence="1" id="KW-0134">Cell wall</keyword>
<evidence type="ECO:0000256" key="2">
    <source>
        <dbReference type="ARBA" id="ARBA00022525"/>
    </source>
</evidence>
<evidence type="ECO:0000256" key="5">
    <source>
        <dbReference type="SAM" id="MobiDB-lite"/>
    </source>
</evidence>
<feature type="signal peptide" evidence="7">
    <location>
        <begin position="1"/>
        <end position="31"/>
    </location>
</feature>
<keyword evidence="12" id="KW-1185">Reference proteome</keyword>
<feature type="domain" description="SpaA-like prealbumin fold" evidence="10">
    <location>
        <begin position="379"/>
        <end position="475"/>
    </location>
</feature>
<dbReference type="InterPro" id="IPR019931">
    <property type="entry name" value="LPXTG_anchor"/>
</dbReference>
<feature type="domain" description="Gram-positive pilin backbone subunit 2 Cna-B-like" evidence="9">
    <location>
        <begin position="220"/>
        <end position="347"/>
    </location>
</feature>
<dbReference type="OrthoDB" id="2199792at2"/>
<proteinExistence type="predicted"/>
<keyword evidence="6" id="KW-0812">Transmembrane</keyword>
<sequence length="553" mass="57926">MKSLITKIAAVVLAAATALGMAGLGAATANAATAGTLTVSTKDAKFAGATVNAYKMFSATATGTDADNNKAVAYTLEDSWKTFFTSTNDPAAAGTKYADDATLSGKAEAYIRTLTGTNLVNFATKASNWAQKKNSGIALAATATVSKTNDAQSKEYTASFSNLAYGYYVVAVPGAGNADAKDQYATLISVDEPDVTADIKGQLPTVDKTVENKPATDKNIGDTVNYKLSSIVAANMADYTEGYVFTFHDMLSKGLTVDTANFAPIVKIDGTVVPAADYTATAKKLTDGSANDGKTQITVKFNDIQNKHPEAAGKEVTVEYSATLNEDAVTGTAGNENSAQIEYSNDPSSNQTGTSVPSEVKVHTFEFTLDKYTGNIYNESSERLGGAKFKVYDSDKADATALKFNVTAGNGNTATTAKYNKDQTAAGLTDELVTPEYGRIVVSGLRAGTYWVEETEAPAGYNKLTEKIKVEITATYDVNGQGAVDATHTGKLTSWKITYNGTAGTGEHPVVPVQNNSGFTLPSTGGMGTVAFTVVGVLIVAFGVVWAIRRKRA</sequence>
<keyword evidence="2" id="KW-0964">Secreted</keyword>
<feature type="region of interest" description="Disordered" evidence="5">
    <location>
        <begin position="338"/>
        <end position="357"/>
    </location>
</feature>
<evidence type="ECO:0000256" key="6">
    <source>
        <dbReference type="SAM" id="Phobius"/>
    </source>
</evidence>
<dbReference type="InterPro" id="IPR026466">
    <property type="entry name" value="Fim_isopep_form_D2_dom"/>
</dbReference>
<evidence type="ECO:0000313" key="11">
    <source>
        <dbReference type="EMBL" id="PJM75410.1"/>
    </source>
</evidence>
<evidence type="ECO:0000256" key="1">
    <source>
        <dbReference type="ARBA" id="ARBA00022512"/>
    </source>
</evidence>
<feature type="domain" description="Gram-positive cocci surface proteins LPxTG" evidence="8">
    <location>
        <begin position="514"/>
        <end position="552"/>
    </location>
</feature>
<dbReference type="Pfam" id="PF00746">
    <property type="entry name" value="Gram_pos_anchor"/>
    <property type="match status" value="1"/>
</dbReference>
<evidence type="ECO:0000256" key="3">
    <source>
        <dbReference type="ARBA" id="ARBA00022729"/>
    </source>
</evidence>
<organism evidence="11 12">
    <name type="scientific">Bifidobacterium simiarum</name>
    <dbReference type="NCBI Taxonomy" id="2045441"/>
    <lineage>
        <taxon>Bacteria</taxon>
        <taxon>Bacillati</taxon>
        <taxon>Actinomycetota</taxon>
        <taxon>Actinomycetes</taxon>
        <taxon>Bifidobacteriales</taxon>
        <taxon>Bifidobacteriaceae</taxon>
        <taxon>Bifidobacterium</taxon>
    </lineage>
</organism>
<keyword evidence="4" id="KW-0572">Peptidoglycan-anchor</keyword>
<dbReference type="Pfam" id="PF16569">
    <property type="entry name" value="GramPos_pilinBB"/>
    <property type="match status" value="1"/>
</dbReference>
<dbReference type="GO" id="GO:0005975">
    <property type="term" value="P:carbohydrate metabolic process"/>
    <property type="evidence" value="ECO:0007669"/>
    <property type="project" value="UniProtKB-ARBA"/>
</dbReference>
<comment type="caution">
    <text evidence="11">The sequence shown here is derived from an EMBL/GenBank/DDBJ whole genome shotgun (WGS) entry which is preliminary data.</text>
</comment>
<evidence type="ECO:0000313" key="12">
    <source>
        <dbReference type="Proteomes" id="UP000231451"/>
    </source>
</evidence>
<evidence type="ECO:0000259" key="9">
    <source>
        <dbReference type="Pfam" id="PF16569"/>
    </source>
</evidence>